<dbReference type="RefSeq" id="WP_385939719.1">
    <property type="nucleotide sequence ID" value="NZ_JBHSOZ010000003.1"/>
</dbReference>
<keyword evidence="1" id="KW-0863">Zinc-finger</keyword>
<keyword evidence="1" id="KW-0479">Metal-binding</keyword>
<reference evidence="4" key="1">
    <citation type="journal article" date="2019" name="Int. J. Syst. Evol. Microbiol.">
        <title>The Global Catalogue of Microorganisms (GCM) 10K type strain sequencing project: providing services to taxonomists for standard genome sequencing and annotation.</title>
        <authorList>
            <consortium name="The Broad Institute Genomics Platform"/>
            <consortium name="The Broad Institute Genome Sequencing Center for Infectious Disease"/>
            <person name="Wu L."/>
            <person name="Ma J."/>
        </authorList>
    </citation>
    <scope>NUCLEOTIDE SEQUENCE [LARGE SCALE GENOMIC DNA]</scope>
    <source>
        <strain evidence="4">CECT 7184</strain>
    </source>
</reference>
<keyword evidence="1" id="KW-0862">Zinc</keyword>
<gene>
    <name evidence="3" type="ORF">ACFPU1_07100</name>
</gene>
<name>A0ABW0YMN6_9BACI</name>
<accession>A0ABW0YMN6</accession>
<keyword evidence="4" id="KW-1185">Reference proteome</keyword>
<dbReference type="EMBL" id="JBHSOZ010000003">
    <property type="protein sequence ID" value="MFC5712542.1"/>
    <property type="molecule type" value="Genomic_DNA"/>
</dbReference>
<evidence type="ECO:0000313" key="3">
    <source>
        <dbReference type="EMBL" id="MFC5712542.1"/>
    </source>
</evidence>
<evidence type="ECO:0000259" key="2">
    <source>
        <dbReference type="PROSITE" id="PS50966"/>
    </source>
</evidence>
<dbReference type="PROSITE" id="PS50966">
    <property type="entry name" value="ZF_SWIM"/>
    <property type="match status" value="1"/>
</dbReference>
<evidence type="ECO:0000313" key="4">
    <source>
        <dbReference type="Proteomes" id="UP001596142"/>
    </source>
</evidence>
<sequence>MVFSSLQDDRISPSISQLFTDQIKQSGEKLLHKQLLFMVHTSSSVFSGHVLQDCEHHIPVFDRKEFTNSTCTCSAPFPCSHLWALVLSSTHLGDEEKYAPYHSFMLHEAARQEKRTANIFQGFQAQAHNGEKNKDLAADWRFIYNGQSEPSKKIISCLTFIESIFSLFHSFPDNGRDTQDKHLKELLSSFFLECEILFFQTEDEPDEFHEWLTNYLFDQYALSFPFSYTPYQALLLLWAVSRQQQTQLHKIQERTAAISKEFPFDLSPALAASAMAMHKGEKEKSLKYLVPWKGRLEPDVVLFHLQSMYASSDWSFLEAFLHKLFTDQAIYRKTQLLFYKRELFLQKYNLPPEELDLWDKWVARPGVLKFNKQQKNSALSKERILEYILPRLEASLQEVETKKLYVRLISQEKLYSRGLRHLLSLQKSPGNMTDEERQLLAAAEQDFPEQTLALYHQYFLQCIKKKNITAYQEAIVLLKKMKRIYISLERPEAFQIFLKQIKQRYSTYQALIRELKAIEPAK</sequence>
<comment type="caution">
    <text evidence="3">The sequence shown here is derived from an EMBL/GenBank/DDBJ whole genome shotgun (WGS) entry which is preliminary data.</text>
</comment>
<evidence type="ECO:0000256" key="1">
    <source>
        <dbReference type="PROSITE-ProRule" id="PRU00325"/>
    </source>
</evidence>
<dbReference type="InterPro" id="IPR007527">
    <property type="entry name" value="Znf_SWIM"/>
</dbReference>
<proteinExistence type="predicted"/>
<feature type="domain" description="SWIM-type" evidence="2">
    <location>
        <begin position="56"/>
        <end position="90"/>
    </location>
</feature>
<protein>
    <recommendedName>
        <fullName evidence="2">SWIM-type domain-containing protein</fullName>
    </recommendedName>
</protein>
<organism evidence="3 4">
    <name type="scientific">Thalassorhabdus alkalitolerans</name>
    <dbReference type="NCBI Taxonomy" id="2282697"/>
    <lineage>
        <taxon>Bacteria</taxon>
        <taxon>Bacillati</taxon>
        <taxon>Bacillota</taxon>
        <taxon>Bacilli</taxon>
        <taxon>Bacillales</taxon>
        <taxon>Bacillaceae</taxon>
        <taxon>Thalassorhabdus</taxon>
    </lineage>
</organism>
<dbReference type="Proteomes" id="UP001596142">
    <property type="component" value="Unassembled WGS sequence"/>
</dbReference>